<dbReference type="InterPro" id="IPR016163">
    <property type="entry name" value="Ald_DH_C"/>
</dbReference>
<evidence type="ECO:0000256" key="8">
    <source>
        <dbReference type="ARBA" id="ARBA00048142"/>
    </source>
</evidence>
<dbReference type="AlphaFoldDB" id="A0A0F6SEI6"/>
<dbReference type="InterPro" id="IPR050485">
    <property type="entry name" value="Proline_metab_enzyme"/>
</dbReference>
<dbReference type="InterPro" id="IPR015590">
    <property type="entry name" value="Aldehyde_DH_dom"/>
</dbReference>
<dbReference type="Proteomes" id="UP000034883">
    <property type="component" value="Chromosome"/>
</dbReference>
<reference evidence="11 12" key="1">
    <citation type="submission" date="2015-03" db="EMBL/GenBank/DDBJ databases">
        <title>Genome assembly of Sandaracinus amylolyticus DSM 53668.</title>
        <authorList>
            <person name="Sharma G."/>
            <person name="Subramanian S."/>
        </authorList>
    </citation>
    <scope>NUCLEOTIDE SEQUENCE [LARGE SCALE GENOMIC DNA]</scope>
    <source>
        <strain evidence="11 12">DSM 53668</strain>
    </source>
</reference>
<dbReference type="InterPro" id="IPR016162">
    <property type="entry name" value="Ald_DH_N"/>
</dbReference>
<feature type="region of interest" description="Disordered" evidence="9">
    <location>
        <begin position="1"/>
        <end position="20"/>
    </location>
</feature>
<dbReference type="Gene3D" id="3.40.309.10">
    <property type="entry name" value="Aldehyde Dehydrogenase, Chain A, domain 2"/>
    <property type="match status" value="1"/>
</dbReference>
<dbReference type="GO" id="GO:0004657">
    <property type="term" value="F:proline dehydrogenase activity"/>
    <property type="evidence" value="ECO:0007669"/>
    <property type="project" value="UniProtKB-ARBA"/>
</dbReference>
<comment type="similarity">
    <text evidence="2">Belongs to the aldehyde dehydrogenase family.</text>
</comment>
<evidence type="ECO:0000313" key="12">
    <source>
        <dbReference type="Proteomes" id="UP000034883"/>
    </source>
</evidence>
<dbReference type="FunFam" id="3.40.309.10:FF:000005">
    <property type="entry name" value="1-pyrroline-5-carboxylate dehydrogenase 1"/>
    <property type="match status" value="1"/>
</dbReference>
<comment type="catalytic activity">
    <reaction evidence="8">
        <text>L-glutamate 5-semialdehyde + NAD(+) + H2O = L-glutamate + NADH + 2 H(+)</text>
        <dbReference type="Rhea" id="RHEA:30235"/>
        <dbReference type="ChEBI" id="CHEBI:15377"/>
        <dbReference type="ChEBI" id="CHEBI:15378"/>
        <dbReference type="ChEBI" id="CHEBI:29985"/>
        <dbReference type="ChEBI" id="CHEBI:57540"/>
        <dbReference type="ChEBI" id="CHEBI:57945"/>
        <dbReference type="ChEBI" id="CHEBI:58066"/>
        <dbReference type="EC" id="1.2.1.88"/>
    </reaction>
</comment>
<evidence type="ECO:0000256" key="2">
    <source>
        <dbReference type="ARBA" id="ARBA00009986"/>
    </source>
</evidence>
<evidence type="ECO:0000256" key="9">
    <source>
        <dbReference type="SAM" id="MobiDB-lite"/>
    </source>
</evidence>
<evidence type="ECO:0000256" key="4">
    <source>
        <dbReference type="ARBA" id="ARBA00023002"/>
    </source>
</evidence>
<evidence type="ECO:0000256" key="1">
    <source>
        <dbReference type="ARBA" id="ARBA00004786"/>
    </source>
</evidence>
<dbReference type="FunFam" id="3.40.605.10:FF:000006">
    <property type="entry name" value="1-pyrroline-5-carboxylate dehydrogenase"/>
    <property type="match status" value="1"/>
</dbReference>
<gene>
    <name evidence="11" type="ORF">DB32_002408</name>
</gene>
<evidence type="ECO:0000256" key="3">
    <source>
        <dbReference type="ARBA" id="ARBA00012884"/>
    </source>
</evidence>
<dbReference type="PANTHER" id="PTHR42862">
    <property type="entry name" value="DELTA-1-PYRROLINE-5-CARBOXYLATE DEHYDROGENASE 1, ISOFORM A-RELATED"/>
    <property type="match status" value="1"/>
</dbReference>
<organism evidence="11 12">
    <name type="scientific">Sandaracinus amylolyticus</name>
    <dbReference type="NCBI Taxonomy" id="927083"/>
    <lineage>
        <taxon>Bacteria</taxon>
        <taxon>Pseudomonadati</taxon>
        <taxon>Myxococcota</taxon>
        <taxon>Polyangia</taxon>
        <taxon>Polyangiales</taxon>
        <taxon>Sandaracinaceae</taxon>
        <taxon>Sandaracinus</taxon>
    </lineage>
</organism>
<dbReference type="InterPro" id="IPR016160">
    <property type="entry name" value="Ald_DH_CS_CYS"/>
</dbReference>
<dbReference type="EMBL" id="CP011125">
    <property type="protein sequence ID" value="AKF05259.1"/>
    <property type="molecule type" value="Genomic_DNA"/>
</dbReference>
<name>A0A0F6SEI6_9BACT</name>
<dbReference type="GO" id="GO:0010133">
    <property type="term" value="P:L-proline catabolic process to L-glutamate"/>
    <property type="evidence" value="ECO:0007669"/>
    <property type="project" value="UniProtKB-UniPathway"/>
</dbReference>
<dbReference type="GO" id="GO:0009898">
    <property type="term" value="C:cytoplasmic side of plasma membrane"/>
    <property type="evidence" value="ECO:0007669"/>
    <property type="project" value="TreeGrafter"/>
</dbReference>
<evidence type="ECO:0000259" key="10">
    <source>
        <dbReference type="Pfam" id="PF00171"/>
    </source>
</evidence>
<dbReference type="SUPFAM" id="SSF53720">
    <property type="entry name" value="ALDH-like"/>
    <property type="match status" value="1"/>
</dbReference>
<evidence type="ECO:0000256" key="6">
    <source>
        <dbReference type="ARBA" id="ARBA00023062"/>
    </source>
</evidence>
<dbReference type="KEGG" id="samy:DB32_002408"/>
<keyword evidence="12" id="KW-1185">Reference proteome</keyword>
<dbReference type="RefSeq" id="WP_053232519.1">
    <property type="nucleotide sequence ID" value="NZ_CP011125.1"/>
</dbReference>
<dbReference type="UniPathway" id="UPA00261">
    <property type="reaction ID" value="UER00374"/>
</dbReference>
<dbReference type="PANTHER" id="PTHR42862:SF1">
    <property type="entry name" value="DELTA-1-PYRROLINE-5-CARBOXYLATE DEHYDROGENASE 2, ISOFORM A-RELATED"/>
    <property type="match status" value="1"/>
</dbReference>
<dbReference type="InterPro" id="IPR016161">
    <property type="entry name" value="Ald_DH/histidinol_DH"/>
</dbReference>
<dbReference type="GO" id="GO:0003842">
    <property type="term" value="F:L-glutamate gamma-semialdehyde dehydrogenase activity"/>
    <property type="evidence" value="ECO:0007669"/>
    <property type="project" value="UniProtKB-EC"/>
</dbReference>
<keyword evidence="4" id="KW-0560">Oxidoreductase</keyword>
<dbReference type="InterPro" id="IPR005931">
    <property type="entry name" value="P5CDH/ALDH4A1"/>
</dbReference>
<evidence type="ECO:0000313" key="11">
    <source>
        <dbReference type="EMBL" id="AKF05259.1"/>
    </source>
</evidence>
<dbReference type="NCBIfam" id="TIGR01236">
    <property type="entry name" value="D1pyr5carbox1"/>
    <property type="match status" value="1"/>
</dbReference>
<dbReference type="PROSITE" id="PS00070">
    <property type="entry name" value="ALDEHYDE_DEHYDR_CYS"/>
    <property type="match status" value="1"/>
</dbReference>
<protein>
    <recommendedName>
        <fullName evidence="7">L-glutamate gamma-semialdehyde dehydrogenase</fullName>
        <ecNumber evidence="3">1.2.1.88</ecNumber>
    </recommendedName>
    <alternativeName>
        <fullName evidence="7">L-glutamate gamma-semialdehyde dehydrogenase</fullName>
    </alternativeName>
</protein>
<proteinExistence type="inferred from homology"/>
<comment type="pathway">
    <text evidence="1">Amino-acid degradation; L-proline degradation into L-glutamate; L-glutamate from L-proline: step 2/2.</text>
</comment>
<keyword evidence="6" id="KW-0642">Proline metabolism</keyword>
<dbReference type="STRING" id="927083.DB32_002408"/>
<dbReference type="Pfam" id="PF00171">
    <property type="entry name" value="Aldedh"/>
    <property type="match status" value="1"/>
</dbReference>
<keyword evidence="5" id="KW-0520">NAD</keyword>
<evidence type="ECO:0000256" key="7">
    <source>
        <dbReference type="ARBA" id="ARBA00032259"/>
    </source>
</evidence>
<dbReference type="Gene3D" id="3.40.605.10">
    <property type="entry name" value="Aldehyde Dehydrogenase, Chain A, domain 1"/>
    <property type="match status" value="1"/>
</dbReference>
<feature type="domain" description="Aldehyde dehydrogenase" evidence="10">
    <location>
        <begin position="54"/>
        <end position="506"/>
    </location>
</feature>
<sequence length="538" mass="58210">MSSLPAPYNEHVDTHEPGSPARARLAEALATLSKEVAEIPVVAGPAELRTGSILEVTMPHRRRHVIARAHEAGAKETQAAIDAALAVAPAWAETPFEERAAIFLRAADLLSGPWRARISAACMLGQSKTAHQSEIDAVAEMADFFRWNVHFYAELQKHQPVSPKGMWNRLEMRPLEGFVFAVTPFNFLAIAANLPCAPILGGNVCVWKPATSSLLGCWHVLEMLREAGLPDGVLTLVPGHGPTQSEVALASPHLAAIHFTGSTGTFKHLWKGVAANLDRYRTFPRLVGETGGKDFIVAHPSADPIAVATAISRGGYEYQGQKCSAASRIYVPRSLWPTVRDRVVSDLASMKMGDVADFSNFVGAVIDDRAFARIRGYQELARQSATILAGGGASDAEGWFVQPTLVQVEDPKHRLMSEEIFGPVVTCFVYDDAKWSDTLELVDGTSPYALTGAVFARDSIALAEADVALRNAAGNFYVNDKPTGAVVGQQPFGGARASGTNDKAGSMFNLVRWISPRTVKETFVPPTDWRYPFLSDRP</sequence>
<dbReference type="EC" id="1.2.1.88" evidence="3"/>
<accession>A0A0F6SEI6</accession>
<evidence type="ECO:0000256" key="5">
    <source>
        <dbReference type="ARBA" id="ARBA00023027"/>
    </source>
</evidence>
<dbReference type="OrthoDB" id="9762913at2"/>